<reference evidence="1" key="1">
    <citation type="submission" date="2024-06" db="EMBL/GenBank/DDBJ databases">
        <title>Sequencing and assembly of the genome of Dyadobacter sp. strain 676, a symbiont of Cyamopsis tetragonoloba.</title>
        <authorList>
            <person name="Guro P."/>
            <person name="Sazanova A."/>
            <person name="Kuznetsova I."/>
            <person name="Belimov A."/>
            <person name="Safronova V."/>
        </authorList>
    </citation>
    <scope>NUCLEOTIDE SEQUENCE</scope>
    <source>
        <strain evidence="1">676</strain>
    </source>
</reference>
<sequence length="59" mass="7267">MEEKILPENGSLVRFMRKDEDEWRDGEYDAENKMFIEIYSTELTTHNWTDVRKWELLEV</sequence>
<accession>A0AAU8FG00</accession>
<dbReference type="EMBL" id="CP159289">
    <property type="protein sequence ID" value="XCH23190.1"/>
    <property type="molecule type" value="Genomic_DNA"/>
</dbReference>
<gene>
    <name evidence="1" type="ORF">ABV298_23100</name>
</gene>
<proteinExistence type="predicted"/>
<dbReference type="RefSeq" id="WP_353718516.1">
    <property type="nucleotide sequence ID" value="NZ_CP159289.1"/>
</dbReference>
<name>A0AAU8FG00_9BACT</name>
<dbReference type="AlphaFoldDB" id="A0AAU8FG00"/>
<organism evidence="1">
    <name type="scientific">Dyadobacter sp. 676</name>
    <dbReference type="NCBI Taxonomy" id="3088362"/>
    <lineage>
        <taxon>Bacteria</taxon>
        <taxon>Pseudomonadati</taxon>
        <taxon>Bacteroidota</taxon>
        <taxon>Cytophagia</taxon>
        <taxon>Cytophagales</taxon>
        <taxon>Spirosomataceae</taxon>
        <taxon>Dyadobacter</taxon>
    </lineage>
</organism>
<protein>
    <submittedName>
        <fullName evidence="1">Uncharacterized protein</fullName>
    </submittedName>
</protein>
<evidence type="ECO:0000313" key="1">
    <source>
        <dbReference type="EMBL" id="XCH23190.1"/>
    </source>
</evidence>